<dbReference type="Proteomes" id="UP000059113">
    <property type="component" value="Chromosome"/>
</dbReference>
<gene>
    <name evidence="4" type="ORF">CP97_05710</name>
</gene>
<dbReference type="RefSeq" id="WP_048885145.1">
    <property type="nucleotide sequence ID" value="NZ_CP011310.1"/>
</dbReference>
<dbReference type="EMBL" id="CP011310">
    <property type="protein sequence ID" value="AKQ41632.1"/>
    <property type="molecule type" value="Genomic_DNA"/>
</dbReference>
<evidence type="ECO:0000259" key="3">
    <source>
        <dbReference type="Pfam" id="PF00890"/>
    </source>
</evidence>
<reference evidence="5" key="2">
    <citation type="submission" date="2015-04" db="EMBL/GenBank/DDBJ databases">
        <title>The complete genome sequence of Erythrobacter sp. s21-N3.</title>
        <authorList>
            <person name="Zhuang L."/>
            <person name="Liu Y."/>
            <person name="Shao Z."/>
        </authorList>
    </citation>
    <scope>NUCLEOTIDE SEQUENCE [LARGE SCALE GENOMIC DNA]</scope>
    <source>
        <strain evidence="5">s21-N3</strain>
    </source>
</reference>
<dbReference type="InterPro" id="IPR050407">
    <property type="entry name" value="Geranylgeranyl_reductase"/>
</dbReference>
<dbReference type="GO" id="GO:0016491">
    <property type="term" value="F:oxidoreductase activity"/>
    <property type="evidence" value="ECO:0007669"/>
    <property type="project" value="UniProtKB-KW"/>
</dbReference>
<proteinExistence type="predicted"/>
<keyword evidence="5" id="KW-1185">Reference proteome</keyword>
<dbReference type="PRINTS" id="PR00411">
    <property type="entry name" value="PNDRDTASEI"/>
</dbReference>
<keyword evidence="2" id="KW-0560">Oxidoreductase</keyword>
<dbReference type="AlphaFoldDB" id="A0A0H4VAJ2"/>
<organism evidence="4 5">
    <name type="scientific">Aurantiacibacter atlanticus</name>
    <dbReference type="NCBI Taxonomy" id="1648404"/>
    <lineage>
        <taxon>Bacteria</taxon>
        <taxon>Pseudomonadati</taxon>
        <taxon>Pseudomonadota</taxon>
        <taxon>Alphaproteobacteria</taxon>
        <taxon>Sphingomonadales</taxon>
        <taxon>Erythrobacteraceae</taxon>
        <taxon>Aurantiacibacter</taxon>
    </lineage>
</organism>
<dbReference type="PANTHER" id="PTHR42685">
    <property type="entry name" value="GERANYLGERANYL DIPHOSPHATE REDUCTASE"/>
    <property type="match status" value="1"/>
</dbReference>
<dbReference type="PATRIC" id="fig|1648404.4.peg.1193"/>
<evidence type="ECO:0000256" key="1">
    <source>
        <dbReference type="ARBA" id="ARBA00022630"/>
    </source>
</evidence>
<name>A0A0H4VAJ2_9SPHN</name>
<dbReference type="InterPro" id="IPR003953">
    <property type="entry name" value="FAD-dep_OxRdtase_2_FAD-bd"/>
</dbReference>
<evidence type="ECO:0000313" key="4">
    <source>
        <dbReference type="EMBL" id="AKQ41632.1"/>
    </source>
</evidence>
<evidence type="ECO:0000313" key="5">
    <source>
        <dbReference type="Proteomes" id="UP000059113"/>
    </source>
</evidence>
<protein>
    <submittedName>
        <fullName evidence="4">FAD-dependent pyridine nucleotide-disulfide oxidoreductase</fullName>
    </submittedName>
</protein>
<accession>A0A0H4VAJ2</accession>
<feature type="domain" description="FAD-dependent oxidoreductase 2 FAD-binding" evidence="3">
    <location>
        <begin position="4"/>
        <end position="36"/>
    </location>
</feature>
<dbReference type="PANTHER" id="PTHR42685:SF18">
    <property type="entry name" value="DIGERANYLGERANYLGLYCEROPHOSPHOLIPID REDUCTASE"/>
    <property type="match status" value="1"/>
</dbReference>
<dbReference type="SUPFAM" id="SSF51905">
    <property type="entry name" value="FAD/NAD(P)-binding domain"/>
    <property type="match status" value="1"/>
</dbReference>
<keyword evidence="1" id="KW-0285">Flavoprotein</keyword>
<dbReference type="PRINTS" id="PR00368">
    <property type="entry name" value="FADPNR"/>
</dbReference>
<sequence length="371" mass="40837">MDIDVTVVGAGPAGLSAAIVLARAGRKVAVHEWHARAGSRFHGDFQGLENWSSDEDVLAELQAWGITPDFLAYPVQDGIGFDAAGGRHAMTSDRPLFYLVERGGGPQSLEQGLLRQASDLGVEVHFNSRIDKTSGTAILAAGPRRADIIASGYIFDTDHENGAYIAFDDRLAPRGYAYLLVHEGRGTMASCLFSGFKQQRHYVNLTAAFFQQKTGIVMRNKRSFGGFGNLRLPRRAVQGHHPVVGEQAGFQDAMAGFGLRFSIASGVLAAHSILEEGDYEDLWRQQLLPRMKTGIVNRFLFNGIGSRGRHWVTRKLMQSNTSGRLHKLYSPSAPHTALFPLARQRFRASLRDPSCDHRDCTCVWCEHGTKT</sequence>
<dbReference type="OrthoDB" id="7799889at2"/>
<dbReference type="Pfam" id="PF00890">
    <property type="entry name" value="FAD_binding_2"/>
    <property type="match status" value="1"/>
</dbReference>
<dbReference type="KEGG" id="ery:CP97_05710"/>
<dbReference type="Gene3D" id="3.50.50.60">
    <property type="entry name" value="FAD/NAD(P)-binding domain"/>
    <property type="match status" value="2"/>
</dbReference>
<reference evidence="4 5" key="1">
    <citation type="journal article" date="2015" name="Int. J. Syst. Evol. Microbiol.">
        <title>Erythrobacter atlanticus sp. nov., a bacterium from ocean sediment able to degrade polycyclic aromatic hydrocarbons.</title>
        <authorList>
            <person name="Zhuang L."/>
            <person name="Liu Y."/>
            <person name="Wang L."/>
            <person name="Wang W."/>
            <person name="Shao Z."/>
        </authorList>
    </citation>
    <scope>NUCLEOTIDE SEQUENCE [LARGE SCALE GENOMIC DNA]</scope>
    <source>
        <strain evidence="5">s21-N3</strain>
    </source>
</reference>
<dbReference type="InterPro" id="IPR036188">
    <property type="entry name" value="FAD/NAD-bd_sf"/>
</dbReference>
<evidence type="ECO:0000256" key="2">
    <source>
        <dbReference type="ARBA" id="ARBA00023002"/>
    </source>
</evidence>
<dbReference type="STRING" id="1648404.CP97_05710"/>